<dbReference type="Proteomes" id="UP000017090">
    <property type="component" value="Unassembled WGS sequence"/>
</dbReference>
<accession>U7US97</accession>
<reference evidence="2 3" key="1">
    <citation type="submission" date="2013-09" db="EMBL/GenBank/DDBJ databases">
        <authorList>
            <person name="Durkin A.S."/>
            <person name="Haft D.R."/>
            <person name="McCorrison J."/>
            <person name="Torralba M."/>
            <person name="Gillis M."/>
            <person name="Haft D.H."/>
            <person name="Methe B."/>
            <person name="Sutton G."/>
            <person name="Nelson K.E."/>
        </authorList>
    </citation>
    <scope>NUCLEOTIDE SEQUENCE [LARGE SCALE GENOMIC DNA]</scope>
    <source>
        <strain evidence="2 3">BV3C16-1</strain>
    </source>
</reference>
<organism evidence="2 3">
    <name type="scientific">Megasphaera vaginalis</name>
    <name type="common">ex Srinivasan et al. 2021</name>
    <dbReference type="NCBI Taxonomy" id="1111454"/>
    <lineage>
        <taxon>Bacteria</taxon>
        <taxon>Bacillati</taxon>
        <taxon>Bacillota</taxon>
        <taxon>Negativicutes</taxon>
        <taxon>Veillonellales</taxon>
        <taxon>Veillonellaceae</taxon>
        <taxon>Megasphaera</taxon>
    </lineage>
</organism>
<sequence>MKRLFLPAVFLTIFSGMQSFAAFDYNQSVDEAAIDPLTAYHTLYLGMPRSDFSANFSVLSDWTFYSRPEALTEWAERSTVANDVKVTEGVSVYTETTAAKARVLAFENYFKTDKKKVAQAIYSRIIATIYAGVEDFPESQSGNQMTWVQKDVTIVVSFDGKKADDGQYIVRIRRYNNSVLKA</sequence>
<dbReference type="AlphaFoldDB" id="U7US97"/>
<dbReference type="STRING" id="1111454.HMPREF1250_2165"/>
<evidence type="ECO:0000256" key="1">
    <source>
        <dbReference type="SAM" id="SignalP"/>
    </source>
</evidence>
<dbReference type="OrthoDB" id="1623820at2"/>
<keyword evidence="3" id="KW-1185">Reference proteome</keyword>
<evidence type="ECO:0000313" key="3">
    <source>
        <dbReference type="Proteomes" id="UP000017090"/>
    </source>
</evidence>
<evidence type="ECO:0000313" key="2">
    <source>
        <dbReference type="EMBL" id="ERT61769.1"/>
    </source>
</evidence>
<dbReference type="EMBL" id="AWXA01000008">
    <property type="protein sequence ID" value="ERT61769.1"/>
    <property type="molecule type" value="Genomic_DNA"/>
</dbReference>
<dbReference type="RefSeq" id="WP_023053059.1">
    <property type="nucleotide sequence ID" value="NZ_AWXA01000008.1"/>
</dbReference>
<name>U7US97_9FIRM</name>
<dbReference type="PATRIC" id="fig|1111454.3.peg.501"/>
<protein>
    <submittedName>
        <fullName evidence="2">Uncharacterized protein</fullName>
    </submittedName>
</protein>
<keyword evidence="1" id="KW-0732">Signal</keyword>
<feature type="chain" id="PRO_5004689405" evidence="1">
    <location>
        <begin position="22"/>
        <end position="182"/>
    </location>
</feature>
<feature type="signal peptide" evidence="1">
    <location>
        <begin position="1"/>
        <end position="21"/>
    </location>
</feature>
<gene>
    <name evidence="2" type="ORF">HMPREF1250_2165</name>
</gene>
<proteinExistence type="predicted"/>
<comment type="caution">
    <text evidence="2">The sequence shown here is derived from an EMBL/GenBank/DDBJ whole genome shotgun (WGS) entry which is preliminary data.</text>
</comment>